<evidence type="ECO:0000256" key="1">
    <source>
        <dbReference type="SAM" id="MobiDB-lite"/>
    </source>
</evidence>
<feature type="domain" description="Coiled-coil" evidence="2">
    <location>
        <begin position="101"/>
        <end position="280"/>
    </location>
</feature>
<feature type="region of interest" description="Disordered" evidence="1">
    <location>
        <begin position="284"/>
        <end position="333"/>
    </location>
</feature>
<evidence type="ECO:0000259" key="2">
    <source>
        <dbReference type="Pfam" id="PF13904"/>
    </source>
</evidence>
<dbReference type="OMA" id="FTGDCRP"/>
<feature type="region of interest" description="Disordered" evidence="1">
    <location>
        <begin position="136"/>
        <end position="232"/>
    </location>
</feature>
<dbReference type="AlphaFoldDB" id="A0A974HKX9"/>
<protein>
    <recommendedName>
        <fullName evidence="2">Coiled-coil domain-containing protein</fullName>
    </recommendedName>
</protein>
<proteinExistence type="predicted"/>
<dbReference type="PANTHER" id="PTHR23247:SF2">
    <property type="entry name" value="COILED-COIL DOMAIN-CONTAINING PROTEIN 34"/>
    <property type="match status" value="1"/>
</dbReference>
<dbReference type="EMBL" id="CM004473">
    <property type="protein sequence ID" value="OCT81874.1"/>
    <property type="molecule type" value="Genomic_DNA"/>
</dbReference>
<dbReference type="Proteomes" id="UP000694892">
    <property type="component" value="Chromosome 4S"/>
</dbReference>
<dbReference type="InterPro" id="IPR025259">
    <property type="entry name" value="CCDC34/181"/>
</dbReference>
<gene>
    <name evidence="3" type="ORF">XELAEV_18024381mg</name>
</gene>
<feature type="compositionally biased region" description="Polar residues" evidence="1">
    <location>
        <begin position="1"/>
        <end position="21"/>
    </location>
</feature>
<sequence>MSCSPVNQRLSEAASSHSHSTPCGRGTTERKEPYRDHELSVSVNSTSSLLSPIYHESYESDDDDDDLQRLEDNNSAGSHRTLRPPEEGRHSQTHSMENLNLTPWEAWLLHKEREGRVELQRKISEQLKQEEELLKEQQHKEKKKLLAEEQRKEWVRKKKEQERKEKEERLLKEQRDKEAEERGRISAQEKGKEKYEAWLRKKKMEEQERKRKEKEQEEKSLTEQREKKDKASQVFKEWLEQAKNKPRPVLNSYGYVNGKLTGYYDASSYPAPAFYNPIPWKPIPVPPPPKEATKNVSAKKKKRPVSSQSYRPNVRSLNKPKDNLHVAGRILKR</sequence>
<dbReference type="Pfam" id="PF13904">
    <property type="entry name" value="CCDC34"/>
    <property type="match status" value="1"/>
</dbReference>
<dbReference type="InterPro" id="IPR045323">
    <property type="entry name" value="CCDC34"/>
</dbReference>
<reference evidence="4" key="1">
    <citation type="journal article" date="2016" name="Nature">
        <title>Genome evolution in the allotetraploid frog Xenopus laevis.</title>
        <authorList>
            <person name="Session A.M."/>
            <person name="Uno Y."/>
            <person name="Kwon T."/>
            <person name="Chapman J.A."/>
            <person name="Toyoda A."/>
            <person name="Takahashi S."/>
            <person name="Fukui A."/>
            <person name="Hikosaka A."/>
            <person name="Suzuki A."/>
            <person name="Kondo M."/>
            <person name="van Heeringen S.J."/>
            <person name="Quigley I."/>
            <person name="Heinz S."/>
            <person name="Ogino H."/>
            <person name="Ochi H."/>
            <person name="Hellsten U."/>
            <person name="Lyons J.B."/>
            <person name="Simakov O."/>
            <person name="Putnam N."/>
            <person name="Stites J."/>
            <person name="Kuroki Y."/>
            <person name="Tanaka T."/>
            <person name="Michiue T."/>
            <person name="Watanabe M."/>
            <person name="Bogdanovic O."/>
            <person name="Lister R."/>
            <person name="Georgiou G."/>
            <person name="Paranjpe S.S."/>
            <person name="van Kruijsbergen I."/>
            <person name="Shu S."/>
            <person name="Carlson J."/>
            <person name="Kinoshita T."/>
            <person name="Ohta Y."/>
            <person name="Mawaribuchi S."/>
            <person name="Jenkins J."/>
            <person name="Grimwood J."/>
            <person name="Schmutz J."/>
            <person name="Mitros T."/>
            <person name="Mozaffari S.V."/>
            <person name="Suzuki Y."/>
            <person name="Haramoto Y."/>
            <person name="Yamamoto T.S."/>
            <person name="Takagi C."/>
            <person name="Heald R."/>
            <person name="Miller K."/>
            <person name="Haudenschild C."/>
            <person name="Kitzman J."/>
            <person name="Nakayama T."/>
            <person name="Izutsu Y."/>
            <person name="Robert J."/>
            <person name="Fortriede J."/>
            <person name="Burns K."/>
            <person name="Lotay V."/>
            <person name="Karimi K."/>
            <person name="Yasuoka Y."/>
            <person name="Dichmann D.S."/>
            <person name="Flajnik M.F."/>
            <person name="Houston D.W."/>
            <person name="Shendure J."/>
            <person name="DuPasquier L."/>
            <person name="Vize P.D."/>
            <person name="Zorn A.M."/>
            <person name="Ito M."/>
            <person name="Marcotte E.M."/>
            <person name="Wallingford J.B."/>
            <person name="Ito Y."/>
            <person name="Asashima M."/>
            <person name="Ueno N."/>
            <person name="Matsuda Y."/>
            <person name="Veenstra G.J."/>
            <person name="Fujiyama A."/>
            <person name="Harland R.M."/>
            <person name="Taira M."/>
            <person name="Rokhsar D.S."/>
        </authorList>
    </citation>
    <scope>NUCLEOTIDE SEQUENCE [LARGE SCALE GENOMIC DNA]</scope>
    <source>
        <strain evidence="4">J</strain>
    </source>
</reference>
<organism evidence="3 4">
    <name type="scientific">Xenopus laevis</name>
    <name type="common">African clawed frog</name>
    <dbReference type="NCBI Taxonomy" id="8355"/>
    <lineage>
        <taxon>Eukaryota</taxon>
        <taxon>Metazoa</taxon>
        <taxon>Chordata</taxon>
        <taxon>Craniata</taxon>
        <taxon>Vertebrata</taxon>
        <taxon>Euteleostomi</taxon>
        <taxon>Amphibia</taxon>
        <taxon>Batrachia</taxon>
        <taxon>Anura</taxon>
        <taxon>Pipoidea</taxon>
        <taxon>Pipidae</taxon>
        <taxon>Xenopodinae</taxon>
        <taxon>Xenopus</taxon>
        <taxon>Xenopus</taxon>
    </lineage>
</organism>
<evidence type="ECO:0000313" key="3">
    <source>
        <dbReference type="EMBL" id="OCT81874.1"/>
    </source>
</evidence>
<dbReference type="PANTHER" id="PTHR23247">
    <property type="entry name" value="NY-REN-41 ANTIGEN L15 -RELATED"/>
    <property type="match status" value="1"/>
</dbReference>
<name>A0A974HKX9_XENLA</name>
<feature type="region of interest" description="Disordered" evidence="1">
    <location>
        <begin position="1"/>
        <end position="100"/>
    </location>
</feature>
<feature type="compositionally biased region" description="Basic and acidic residues" evidence="1">
    <location>
        <begin position="27"/>
        <end position="39"/>
    </location>
</feature>
<evidence type="ECO:0000313" key="4">
    <source>
        <dbReference type="Proteomes" id="UP000694892"/>
    </source>
</evidence>
<feature type="compositionally biased region" description="Low complexity" evidence="1">
    <location>
        <begin position="40"/>
        <end position="51"/>
    </location>
</feature>
<accession>A0A974HKX9</accession>